<dbReference type="InterPro" id="IPR036259">
    <property type="entry name" value="MFS_trans_sf"/>
</dbReference>
<sequence length="158" mass="17202">YNAVSAGPPRLVRFNDLAADIFELGFNLSLQDMGSSKMLLYLNMFIFSNIGGAVADHLITSRIMSVTRTRKFLNTVRFVAFLASMALPRFRTSDGAVFCSSVALDVAPRYAGIVMGISNTAGKLAGMVGVTLTGKLQKLLSWTSIFFIPGYYVRVKVS</sequence>
<feature type="non-terminal residue" evidence="6">
    <location>
        <position position="1"/>
    </location>
</feature>
<dbReference type="PANTHER" id="PTHR11662">
    <property type="entry name" value="SOLUTE CARRIER FAMILY 17"/>
    <property type="match status" value="1"/>
</dbReference>
<feature type="transmembrane region" description="Helical" evidence="5">
    <location>
        <begin position="110"/>
        <end position="132"/>
    </location>
</feature>
<organism evidence="6 7">
    <name type="scientific">Papaver nudicaule</name>
    <name type="common">Iceland poppy</name>
    <dbReference type="NCBI Taxonomy" id="74823"/>
    <lineage>
        <taxon>Eukaryota</taxon>
        <taxon>Viridiplantae</taxon>
        <taxon>Streptophyta</taxon>
        <taxon>Embryophyta</taxon>
        <taxon>Tracheophyta</taxon>
        <taxon>Spermatophyta</taxon>
        <taxon>Magnoliopsida</taxon>
        <taxon>Ranunculales</taxon>
        <taxon>Papaveraceae</taxon>
        <taxon>Papaveroideae</taxon>
        <taxon>Papaver</taxon>
    </lineage>
</organism>
<gene>
    <name evidence="6" type="ORF">MKW94_004258</name>
</gene>
<evidence type="ECO:0000256" key="3">
    <source>
        <dbReference type="ARBA" id="ARBA00022989"/>
    </source>
</evidence>
<keyword evidence="2 5" id="KW-0812">Transmembrane</keyword>
<accession>A0AA41VLA0</accession>
<evidence type="ECO:0000313" key="7">
    <source>
        <dbReference type="Proteomes" id="UP001177140"/>
    </source>
</evidence>
<dbReference type="EMBL" id="JAJJMA010246038">
    <property type="protein sequence ID" value="MCL7043385.1"/>
    <property type="molecule type" value="Genomic_DNA"/>
</dbReference>
<evidence type="ECO:0000256" key="1">
    <source>
        <dbReference type="ARBA" id="ARBA00004141"/>
    </source>
</evidence>
<dbReference type="SUPFAM" id="SSF103473">
    <property type="entry name" value="MFS general substrate transporter"/>
    <property type="match status" value="1"/>
</dbReference>
<keyword evidence="3 5" id="KW-1133">Transmembrane helix</keyword>
<name>A0AA41VLA0_PAPNU</name>
<evidence type="ECO:0000256" key="4">
    <source>
        <dbReference type="ARBA" id="ARBA00023136"/>
    </source>
</evidence>
<dbReference type="GO" id="GO:0016020">
    <property type="term" value="C:membrane"/>
    <property type="evidence" value="ECO:0007669"/>
    <property type="project" value="UniProtKB-SubCell"/>
</dbReference>
<dbReference type="Proteomes" id="UP001177140">
    <property type="component" value="Unassembled WGS sequence"/>
</dbReference>
<feature type="transmembrane region" description="Helical" evidence="5">
    <location>
        <begin position="38"/>
        <end position="60"/>
    </location>
</feature>
<evidence type="ECO:0000256" key="2">
    <source>
        <dbReference type="ARBA" id="ARBA00022692"/>
    </source>
</evidence>
<reference evidence="6" key="1">
    <citation type="submission" date="2022-03" db="EMBL/GenBank/DDBJ databases">
        <title>A functionally conserved STORR gene fusion in Papaver species that diverged 16.8 million years ago.</title>
        <authorList>
            <person name="Catania T."/>
        </authorList>
    </citation>
    <scope>NUCLEOTIDE SEQUENCE</scope>
    <source>
        <strain evidence="6">S-191538</strain>
    </source>
</reference>
<keyword evidence="7" id="KW-1185">Reference proteome</keyword>
<keyword evidence="4 5" id="KW-0472">Membrane</keyword>
<dbReference type="Gene3D" id="1.20.1250.20">
    <property type="entry name" value="MFS general substrate transporter like domains"/>
    <property type="match status" value="1"/>
</dbReference>
<comment type="subcellular location">
    <subcellularLocation>
        <location evidence="1">Membrane</location>
        <topology evidence="1">Multi-pass membrane protein</topology>
    </subcellularLocation>
</comment>
<evidence type="ECO:0000256" key="5">
    <source>
        <dbReference type="SAM" id="Phobius"/>
    </source>
</evidence>
<dbReference type="InterPro" id="IPR050382">
    <property type="entry name" value="MFS_Na/Anion_cotransporter"/>
</dbReference>
<feature type="transmembrane region" description="Helical" evidence="5">
    <location>
        <begin position="72"/>
        <end position="90"/>
    </location>
</feature>
<comment type="caution">
    <text evidence="6">The sequence shown here is derived from an EMBL/GenBank/DDBJ whole genome shotgun (WGS) entry which is preliminary data.</text>
</comment>
<proteinExistence type="predicted"/>
<evidence type="ECO:0000313" key="6">
    <source>
        <dbReference type="EMBL" id="MCL7043385.1"/>
    </source>
</evidence>
<protein>
    <submittedName>
        <fullName evidence="6">Uncharacterized protein</fullName>
    </submittedName>
</protein>
<dbReference type="AlphaFoldDB" id="A0AA41VLA0"/>
<dbReference type="PANTHER" id="PTHR11662:SF282">
    <property type="entry name" value="ANION TRANSPORTER 5-RELATED"/>
    <property type="match status" value="1"/>
</dbReference>